<organism evidence="1 2">
    <name type="scientific">Eiseniibacteriota bacterium</name>
    <dbReference type="NCBI Taxonomy" id="2212470"/>
    <lineage>
        <taxon>Bacteria</taxon>
        <taxon>Candidatus Eiseniibacteriota</taxon>
    </lineage>
</organism>
<sequence length="407" mass="44345">MKPSLNVFLALTLCVVGCAKAPEFVKEDLKSPSMSGSGEPDLIFGDDGKLYHTWIAPHTDLGSALTYAAFDNGSWGQSHIISTGEDWFVNWADFPTMAIAANGEMVSHWLQKSGPDTYAYDVRLSHSMGGHEWSPPITPHNDGTQTEHGFVSLLPLDEGRFSVTWLDGRETGGGHGHDDGHGGGGPMTLRTATWGPDGITNDTLLDPMVCDCCPTDAVRLNDKLVVVYRDRSEDEVRDIMMVTGSGDHWSEPQKIHDDNWTIAGCPVNGPAVDAQDGVLAFAWFTQGPDGEEAQVYITHSQDGGRQFGKAFRVDNGRPVGRVDIAYLRDGKGLVSWLELVEDGNQELRVRLFGTGGLIGDSFTVGVMREGRSTGMPRMAVYKGDAYLTWTDPHQEQTVQLAKVSVTF</sequence>
<dbReference type="EMBL" id="JABDJR010000701">
    <property type="protein sequence ID" value="NNF08563.1"/>
    <property type="molecule type" value="Genomic_DNA"/>
</dbReference>
<dbReference type="SUPFAM" id="SSF50939">
    <property type="entry name" value="Sialidases"/>
    <property type="match status" value="1"/>
</dbReference>
<gene>
    <name evidence="1" type="ORF">HKN21_17510</name>
</gene>
<evidence type="ECO:0000313" key="1">
    <source>
        <dbReference type="EMBL" id="NNF08563.1"/>
    </source>
</evidence>
<evidence type="ECO:0000313" key="2">
    <source>
        <dbReference type="Proteomes" id="UP000547674"/>
    </source>
</evidence>
<dbReference type="Proteomes" id="UP000547674">
    <property type="component" value="Unassembled WGS sequence"/>
</dbReference>
<accession>A0A7Y2EHE1</accession>
<evidence type="ECO:0008006" key="3">
    <source>
        <dbReference type="Google" id="ProtNLM"/>
    </source>
</evidence>
<name>A0A7Y2EHE1_UNCEI</name>
<comment type="caution">
    <text evidence="1">The sequence shown here is derived from an EMBL/GenBank/DDBJ whole genome shotgun (WGS) entry which is preliminary data.</text>
</comment>
<proteinExistence type="predicted"/>
<protein>
    <recommendedName>
        <fullName evidence="3">Exo-alpha-sialidase</fullName>
    </recommendedName>
</protein>
<dbReference type="InterPro" id="IPR036278">
    <property type="entry name" value="Sialidase_sf"/>
</dbReference>
<dbReference type="AlphaFoldDB" id="A0A7Y2EHE1"/>
<reference evidence="1 2" key="1">
    <citation type="submission" date="2020-03" db="EMBL/GenBank/DDBJ databases">
        <title>Metabolic flexibility allows generalist bacteria to become dominant in a frequently disturbed ecosystem.</title>
        <authorList>
            <person name="Chen Y.-J."/>
            <person name="Leung P.M."/>
            <person name="Bay S.K."/>
            <person name="Hugenholtz P."/>
            <person name="Kessler A.J."/>
            <person name="Shelley G."/>
            <person name="Waite D.W."/>
            <person name="Cook P.L."/>
            <person name="Greening C."/>
        </authorList>
    </citation>
    <scope>NUCLEOTIDE SEQUENCE [LARGE SCALE GENOMIC DNA]</scope>
    <source>
        <strain evidence="1">SS_bin_28</strain>
    </source>
</reference>